<dbReference type="EMBL" id="ANJA01001092">
    <property type="protein sequence ID" value="ETO79497.1"/>
    <property type="molecule type" value="Genomic_DNA"/>
</dbReference>
<dbReference type="Proteomes" id="UP000028582">
    <property type="component" value="Unassembled WGS sequence"/>
</dbReference>
<gene>
    <name evidence="1" type="ORF">F444_05819</name>
</gene>
<comment type="caution">
    <text evidence="1">The sequence shown here is derived from an EMBL/GenBank/DDBJ whole genome shotgun (WGS) entry which is preliminary data.</text>
</comment>
<reference evidence="1 2" key="1">
    <citation type="submission" date="2013-11" db="EMBL/GenBank/DDBJ databases">
        <title>The Genome Sequence of Phytophthora parasitica P1976.</title>
        <authorList>
            <consortium name="The Broad Institute Genomics Platform"/>
            <person name="Russ C."/>
            <person name="Tyler B."/>
            <person name="Panabieres F."/>
            <person name="Shan W."/>
            <person name="Tripathy S."/>
            <person name="Grunwald N."/>
            <person name="Machado M."/>
            <person name="Johnson C.S."/>
            <person name="Walker B."/>
            <person name="Young S."/>
            <person name="Zeng Q."/>
            <person name="Gargeya S."/>
            <person name="Fitzgerald M."/>
            <person name="Haas B."/>
            <person name="Abouelleil A."/>
            <person name="Allen A.W."/>
            <person name="Alvarado L."/>
            <person name="Arachchi H.M."/>
            <person name="Berlin A.M."/>
            <person name="Chapman S.B."/>
            <person name="Gainer-Dewar J."/>
            <person name="Goldberg J."/>
            <person name="Griggs A."/>
            <person name="Gujja S."/>
            <person name="Hansen M."/>
            <person name="Howarth C."/>
            <person name="Imamovic A."/>
            <person name="Ireland A."/>
            <person name="Larimer J."/>
            <person name="McCowan C."/>
            <person name="Murphy C."/>
            <person name="Pearson M."/>
            <person name="Poon T.W."/>
            <person name="Priest M."/>
            <person name="Roberts A."/>
            <person name="Saif S."/>
            <person name="Shea T."/>
            <person name="Sisk P."/>
            <person name="Sykes S."/>
            <person name="Wortman J."/>
            <person name="Nusbaum C."/>
            <person name="Birren B."/>
        </authorList>
    </citation>
    <scope>NUCLEOTIDE SEQUENCE [LARGE SCALE GENOMIC DNA]</scope>
    <source>
        <strain evidence="1 2">P1976</strain>
    </source>
</reference>
<proteinExistence type="predicted"/>
<name>A0A081AKT6_PHYNI</name>
<sequence>MISPLKDIVVATVLGIGAGMVWNNFKDGELDRISRFYKWYDAQEAHKKSLHADD</sequence>
<evidence type="ECO:0000313" key="1">
    <source>
        <dbReference type="EMBL" id="ETO79497.1"/>
    </source>
</evidence>
<protein>
    <submittedName>
        <fullName evidence="1">Uncharacterized protein</fullName>
    </submittedName>
</protein>
<dbReference type="OrthoDB" id="506921at2759"/>
<organism evidence="1 2">
    <name type="scientific">Phytophthora nicotianae P1976</name>
    <dbReference type="NCBI Taxonomy" id="1317066"/>
    <lineage>
        <taxon>Eukaryota</taxon>
        <taxon>Sar</taxon>
        <taxon>Stramenopiles</taxon>
        <taxon>Oomycota</taxon>
        <taxon>Peronosporomycetes</taxon>
        <taxon>Peronosporales</taxon>
        <taxon>Peronosporaceae</taxon>
        <taxon>Phytophthora</taxon>
    </lineage>
</organism>
<dbReference type="AlphaFoldDB" id="A0A081AKT6"/>
<accession>A0A081AKT6</accession>
<evidence type="ECO:0000313" key="2">
    <source>
        <dbReference type="Proteomes" id="UP000028582"/>
    </source>
</evidence>